<dbReference type="EMBL" id="LXQA011072720">
    <property type="protein sequence ID" value="MCI83677.1"/>
    <property type="molecule type" value="Genomic_DNA"/>
</dbReference>
<sequence>MDRPGGQHQHRGIYQVLGIGIPRGFRWSVPSQCLGATGRVGAVQLRFPVATAGISV</sequence>
<dbReference type="AlphaFoldDB" id="A0A392V634"/>
<comment type="caution">
    <text evidence="1">The sequence shown here is derived from an EMBL/GenBank/DDBJ whole genome shotgun (WGS) entry which is preliminary data.</text>
</comment>
<protein>
    <submittedName>
        <fullName evidence="1">Uncharacterized protein</fullName>
    </submittedName>
</protein>
<evidence type="ECO:0000313" key="1">
    <source>
        <dbReference type="EMBL" id="MCI83677.1"/>
    </source>
</evidence>
<feature type="non-terminal residue" evidence="1">
    <location>
        <position position="56"/>
    </location>
</feature>
<name>A0A392V634_9FABA</name>
<keyword evidence="2" id="KW-1185">Reference proteome</keyword>
<proteinExistence type="predicted"/>
<accession>A0A392V634</accession>
<organism evidence="1 2">
    <name type="scientific">Trifolium medium</name>
    <dbReference type="NCBI Taxonomy" id="97028"/>
    <lineage>
        <taxon>Eukaryota</taxon>
        <taxon>Viridiplantae</taxon>
        <taxon>Streptophyta</taxon>
        <taxon>Embryophyta</taxon>
        <taxon>Tracheophyta</taxon>
        <taxon>Spermatophyta</taxon>
        <taxon>Magnoliopsida</taxon>
        <taxon>eudicotyledons</taxon>
        <taxon>Gunneridae</taxon>
        <taxon>Pentapetalae</taxon>
        <taxon>rosids</taxon>
        <taxon>fabids</taxon>
        <taxon>Fabales</taxon>
        <taxon>Fabaceae</taxon>
        <taxon>Papilionoideae</taxon>
        <taxon>50 kb inversion clade</taxon>
        <taxon>NPAAA clade</taxon>
        <taxon>Hologalegina</taxon>
        <taxon>IRL clade</taxon>
        <taxon>Trifolieae</taxon>
        <taxon>Trifolium</taxon>
    </lineage>
</organism>
<dbReference type="Proteomes" id="UP000265520">
    <property type="component" value="Unassembled WGS sequence"/>
</dbReference>
<evidence type="ECO:0000313" key="2">
    <source>
        <dbReference type="Proteomes" id="UP000265520"/>
    </source>
</evidence>
<reference evidence="1 2" key="1">
    <citation type="journal article" date="2018" name="Front. Plant Sci.">
        <title>Red Clover (Trifolium pratense) and Zigzag Clover (T. medium) - A Picture of Genomic Similarities and Differences.</title>
        <authorList>
            <person name="Dluhosova J."/>
            <person name="Istvanek J."/>
            <person name="Nedelnik J."/>
            <person name="Repkova J."/>
        </authorList>
    </citation>
    <scope>NUCLEOTIDE SEQUENCE [LARGE SCALE GENOMIC DNA]</scope>
    <source>
        <strain evidence="2">cv. 10/8</strain>
        <tissue evidence="1">Leaf</tissue>
    </source>
</reference>